<dbReference type="Pfam" id="PF04055">
    <property type="entry name" value="Radical_SAM"/>
    <property type="match status" value="1"/>
</dbReference>
<accession>A0ABN1AMC8</accession>
<name>A0ABN1AMC8_9ACTN</name>
<sequence length="344" mass="37926">MNATSTPAGVIWDITYACPLRCSHCYSESGRRPSPQPTTRQLLRMADAFLSLRPRQIVITGGEPLLVPGLFDVAARFSDAGVPVTLYTSGWRVDRPLARELLRAFPTVAVSLDGATAEVHDRIRGRALSYARATNTLRLLDEASRGMREQGAAPGAFGVDVAVMRSNLHQIETFCTTVAPRFPELGHLVYTLTLPAGLAGREGFADHELLDDEQARWLTGPHWLEHLQSLAPAGLRVAVEDHQRQMTHPDDVAQGRIVPLMRVAPDGGVHAMPVYEGTVGSVLDEPPLVLWERAVARWSDPFVVRTLAPVKTMRDWAEAVRLIDYHFGSPADRARIDRRPAFPV</sequence>
<dbReference type="InterPro" id="IPR058240">
    <property type="entry name" value="rSAM_sf"/>
</dbReference>
<dbReference type="PANTHER" id="PTHR11228">
    <property type="entry name" value="RADICAL SAM DOMAIN PROTEIN"/>
    <property type="match status" value="1"/>
</dbReference>
<evidence type="ECO:0000313" key="7">
    <source>
        <dbReference type="Proteomes" id="UP001499895"/>
    </source>
</evidence>
<organism evidence="6 7">
    <name type="scientific">Streptomyces stramineus</name>
    <dbReference type="NCBI Taxonomy" id="173861"/>
    <lineage>
        <taxon>Bacteria</taxon>
        <taxon>Bacillati</taxon>
        <taxon>Actinomycetota</taxon>
        <taxon>Actinomycetes</taxon>
        <taxon>Kitasatosporales</taxon>
        <taxon>Streptomycetaceae</taxon>
        <taxon>Streptomyces</taxon>
    </lineage>
</organism>
<dbReference type="Gene3D" id="3.20.20.70">
    <property type="entry name" value="Aldolase class I"/>
    <property type="match status" value="1"/>
</dbReference>
<evidence type="ECO:0000256" key="3">
    <source>
        <dbReference type="ARBA" id="ARBA00023004"/>
    </source>
</evidence>
<dbReference type="InterPro" id="IPR050377">
    <property type="entry name" value="Radical_SAM_PqqE_MftC-like"/>
</dbReference>
<dbReference type="SFLD" id="SFLDG01067">
    <property type="entry name" value="SPASM/twitch_domain_containing"/>
    <property type="match status" value="1"/>
</dbReference>
<evidence type="ECO:0000313" key="6">
    <source>
        <dbReference type="EMBL" id="GAA0480019.1"/>
    </source>
</evidence>
<dbReference type="RefSeq" id="WP_344094182.1">
    <property type="nucleotide sequence ID" value="NZ_BAAAHB010000064.1"/>
</dbReference>
<evidence type="ECO:0000256" key="4">
    <source>
        <dbReference type="ARBA" id="ARBA00023014"/>
    </source>
</evidence>
<protein>
    <recommendedName>
        <fullName evidence="5">Radical SAM core domain-containing protein</fullName>
    </recommendedName>
</protein>
<dbReference type="SFLD" id="SFLDS00029">
    <property type="entry name" value="Radical_SAM"/>
    <property type="match status" value="1"/>
</dbReference>
<dbReference type="InterPro" id="IPR013785">
    <property type="entry name" value="Aldolase_TIM"/>
</dbReference>
<proteinExistence type="predicted"/>
<dbReference type="Proteomes" id="UP001499895">
    <property type="component" value="Unassembled WGS sequence"/>
</dbReference>
<dbReference type="EMBL" id="BAAAHB010000064">
    <property type="protein sequence ID" value="GAA0480019.1"/>
    <property type="molecule type" value="Genomic_DNA"/>
</dbReference>
<feature type="domain" description="Radical SAM core" evidence="5">
    <location>
        <begin position="4"/>
        <end position="231"/>
    </location>
</feature>
<dbReference type="CDD" id="cd01335">
    <property type="entry name" value="Radical_SAM"/>
    <property type="match status" value="1"/>
</dbReference>
<keyword evidence="4" id="KW-0411">Iron-sulfur</keyword>
<keyword evidence="2" id="KW-0479">Metal-binding</keyword>
<dbReference type="InterPro" id="IPR007197">
    <property type="entry name" value="rSAM"/>
</dbReference>
<gene>
    <name evidence="6" type="ORF">GCM10009544_47480</name>
</gene>
<reference evidence="6 7" key="1">
    <citation type="journal article" date="2019" name="Int. J. Syst. Evol. Microbiol.">
        <title>The Global Catalogue of Microorganisms (GCM) 10K type strain sequencing project: providing services to taxonomists for standard genome sequencing and annotation.</title>
        <authorList>
            <consortium name="The Broad Institute Genomics Platform"/>
            <consortium name="The Broad Institute Genome Sequencing Center for Infectious Disease"/>
            <person name="Wu L."/>
            <person name="Ma J."/>
        </authorList>
    </citation>
    <scope>NUCLEOTIDE SEQUENCE [LARGE SCALE GENOMIC DNA]</scope>
    <source>
        <strain evidence="6 7">JCM 10649</strain>
    </source>
</reference>
<evidence type="ECO:0000256" key="2">
    <source>
        <dbReference type="ARBA" id="ARBA00022723"/>
    </source>
</evidence>
<keyword evidence="1" id="KW-0949">S-adenosyl-L-methionine</keyword>
<evidence type="ECO:0000256" key="1">
    <source>
        <dbReference type="ARBA" id="ARBA00022691"/>
    </source>
</evidence>
<comment type="caution">
    <text evidence="6">The sequence shown here is derived from an EMBL/GenBank/DDBJ whole genome shotgun (WGS) entry which is preliminary data.</text>
</comment>
<dbReference type="SUPFAM" id="SSF102114">
    <property type="entry name" value="Radical SAM enzymes"/>
    <property type="match status" value="1"/>
</dbReference>
<keyword evidence="7" id="KW-1185">Reference proteome</keyword>
<dbReference type="PANTHER" id="PTHR11228:SF7">
    <property type="entry name" value="PQQA PEPTIDE CYCLASE"/>
    <property type="match status" value="1"/>
</dbReference>
<evidence type="ECO:0000259" key="5">
    <source>
        <dbReference type="PROSITE" id="PS51918"/>
    </source>
</evidence>
<keyword evidence="3" id="KW-0408">Iron</keyword>
<dbReference type="PROSITE" id="PS51918">
    <property type="entry name" value="RADICAL_SAM"/>
    <property type="match status" value="1"/>
</dbReference>